<dbReference type="AlphaFoldDB" id="A0AAD7BMU5"/>
<organism evidence="2 3">
    <name type="scientific">Roridomyces roridus</name>
    <dbReference type="NCBI Taxonomy" id="1738132"/>
    <lineage>
        <taxon>Eukaryota</taxon>
        <taxon>Fungi</taxon>
        <taxon>Dikarya</taxon>
        <taxon>Basidiomycota</taxon>
        <taxon>Agaricomycotina</taxon>
        <taxon>Agaricomycetes</taxon>
        <taxon>Agaricomycetidae</taxon>
        <taxon>Agaricales</taxon>
        <taxon>Marasmiineae</taxon>
        <taxon>Mycenaceae</taxon>
        <taxon>Roridomyces</taxon>
    </lineage>
</organism>
<dbReference type="Gene3D" id="1.20.1280.50">
    <property type="match status" value="1"/>
</dbReference>
<dbReference type="Proteomes" id="UP001221142">
    <property type="component" value="Unassembled WGS sequence"/>
</dbReference>
<evidence type="ECO:0000259" key="1">
    <source>
        <dbReference type="Pfam" id="PF12937"/>
    </source>
</evidence>
<sequence length="141" mass="16269">MSSAHELDTPIAPSRVSREILDTNASPDETHIPALRDFVSRGKARRTRLNEQLAYLQSLMNRLLDQRDPLDVEIRKHEGALSPLRRMPPELLLLIFEYAMYPYFPSAETPWTVAVVCRHWRKIALSQPSLWSTVVLDYTDP</sequence>
<dbReference type="EMBL" id="JARKIF010000012">
    <property type="protein sequence ID" value="KAJ7625640.1"/>
    <property type="molecule type" value="Genomic_DNA"/>
</dbReference>
<gene>
    <name evidence="2" type="ORF">FB45DRAFT_750624</name>
</gene>
<dbReference type="SUPFAM" id="SSF81383">
    <property type="entry name" value="F-box domain"/>
    <property type="match status" value="1"/>
</dbReference>
<protein>
    <recommendedName>
        <fullName evidence="1">F-box domain-containing protein</fullName>
    </recommendedName>
</protein>
<evidence type="ECO:0000313" key="3">
    <source>
        <dbReference type="Proteomes" id="UP001221142"/>
    </source>
</evidence>
<dbReference type="InterPro" id="IPR036047">
    <property type="entry name" value="F-box-like_dom_sf"/>
</dbReference>
<keyword evidence="3" id="KW-1185">Reference proteome</keyword>
<reference evidence="2" key="1">
    <citation type="submission" date="2023-03" db="EMBL/GenBank/DDBJ databases">
        <title>Massive genome expansion in bonnet fungi (Mycena s.s.) driven by repeated elements and novel gene families across ecological guilds.</title>
        <authorList>
            <consortium name="Lawrence Berkeley National Laboratory"/>
            <person name="Harder C.B."/>
            <person name="Miyauchi S."/>
            <person name="Viragh M."/>
            <person name="Kuo A."/>
            <person name="Thoen E."/>
            <person name="Andreopoulos B."/>
            <person name="Lu D."/>
            <person name="Skrede I."/>
            <person name="Drula E."/>
            <person name="Henrissat B."/>
            <person name="Morin E."/>
            <person name="Kohler A."/>
            <person name="Barry K."/>
            <person name="LaButti K."/>
            <person name="Morin E."/>
            <person name="Salamov A."/>
            <person name="Lipzen A."/>
            <person name="Mereny Z."/>
            <person name="Hegedus B."/>
            <person name="Baldrian P."/>
            <person name="Stursova M."/>
            <person name="Weitz H."/>
            <person name="Taylor A."/>
            <person name="Grigoriev I.V."/>
            <person name="Nagy L.G."/>
            <person name="Martin F."/>
            <person name="Kauserud H."/>
        </authorList>
    </citation>
    <scope>NUCLEOTIDE SEQUENCE</scope>
    <source>
        <strain evidence="2">9284</strain>
    </source>
</reference>
<feature type="non-terminal residue" evidence="2">
    <location>
        <position position="141"/>
    </location>
</feature>
<accession>A0AAD7BMU5</accession>
<dbReference type="InterPro" id="IPR001810">
    <property type="entry name" value="F-box_dom"/>
</dbReference>
<proteinExistence type="predicted"/>
<evidence type="ECO:0000313" key="2">
    <source>
        <dbReference type="EMBL" id="KAJ7625640.1"/>
    </source>
</evidence>
<feature type="domain" description="F-box" evidence="1">
    <location>
        <begin position="85"/>
        <end position="136"/>
    </location>
</feature>
<name>A0AAD7BMU5_9AGAR</name>
<comment type="caution">
    <text evidence="2">The sequence shown here is derived from an EMBL/GenBank/DDBJ whole genome shotgun (WGS) entry which is preliminary data.</text>
</comment>
<dbReference type="Pfam" id="PF12937">
    <property type="entry name" value="F-box-like"/>
    <property type="match status" value="1"/>
</dbReference>